<evidence type="ECO:0000313" key="1">
    <source>
        <dbReference type="EMBL" id="OWZ07928.1"/>
    </source>
</evidence>
<gene>
    <name evidence="1" type="ORF">PHMEG_00019608</name>
</gene>
<accession>A0A225VSP4</accession>
<comment type="caution">
    <text evidence="1">The sequence shown here is derived from an EMBL/GenBank/DDBJ whole genome shotgun (WGS) entry which is preliminary data.</text>
</comment>
<proteinExistence type="predicted"/>
<reference evidence="2" key="1">
    <citation type="submission" date="2017-03" db="EMBL/GenBank/DDBJ databases">
        <title>Phytopthora megakarya and P. palmivora, two closely related causual agents of cacao black pod achieved similar genome size and gene model numbers by different mechanisms.</title>
        <authorList>
            <person name="Ali S."/>
            <person name="Shao J."/>
            <person name="Larry D.J."/>
            <person name="Kronmiller B."/>
            <person name="Shen D."/>
            <person name="Strem M.D."/>
            <person name="Melnick R.L."/>
            <person name="Guiltinan M.J."/>
            <person name="Tyler B.M."/>
            <person name="Meinhardt L.W."/>
            <person name="Bailey B.A."/>
        </authorList>
    </citation>
    <scope>NUCLEOTIDE SEQUENCE [LARGE SCALE GENOMIC DNA]</scope>
    <source>
        <strain evidence="2">zdho120</strain>
    </source>
</reference>
<dbReference type="Proteomes" id="UP000198211">
    <property type="component" value="Unassembled WGS sequence"/>
</dbReference>
<dbReference type="AlphaFoldDB" id="A0A225VSP4"/>
<name>A0A225VSP4_9STRA</name>
<dbReference type="EMBL" id="NBNE01003345">
    <property type="protein sequence ID" value="OWZ07928.1"/>
    <property type="molecule type" value="Genomic_DNA"/>
</dbReference>
<protein>
    <recommendedName>
        <fullName evidence="3">Reverse transcriptase RNase H-like domain-containing protein</fullName>
    </recommendedName>
</protein>
<organism evidence="1 2">
    <name type="scientific">Phytophthora megakarya</name>
    <dbReference type="NCBI Taxonomy" id="4795"/>
    <lineage>
        <taxon>Eukaryota</taxon>
        <taxon>Sar</taxon>
        <taxon>Stramenopiles</taxon>
        <taxon>Oomycota</taxon>
        <taxon>Peronosporomycetes</taxon>
        <taxon>Peronosporales</taxon>
        <taxon>Peronosporaceae</taxon>
        <taxon>Phytophthora</taxon>
    </lineage>
</organism>
<keyword evidence="2" id="KW-1185">Reference proteome</keyword>
<sequence length="181" mass="20240">MPCLGDFVGHNGVRLDPDKVKIGPLYDHIKANGLLNVLISPKSNCEALKNSNADYRLHLMDSSNLAIGARCLKTREGWEIQLLVLVFGTKAYSQSCMPKRYDTINKRIARLFNDLAKFQLLLKWIPGETNTLADSLSRKPAFKHNAARVILKELLKSAQNRVIVSIMVACKMTVSQSAKQM</sequence>
<evidence type="ECO:0008006" key="3">
    <source>
        <dbReference type="Google" id="ProtNLM"/>
    </source>
</evidence>
<evidence type="ECO:0000313" key="2">
    <source>
        <dbReference type="Proteomes" id="UP000198211"/>
    </source>
</evidence>